<accession>A0A9P7GFB1</accession>
<dbReference type="InterPro" id="IPR032563">
    <property type="entry name" value="DAMP1_SANT-like"/>
</dbReference>
<dbReference type="SMART" id="SM00717">
    <property type="entry name" value="SANT"/>
    <property type="match status" value="1"/>
</dbReference>
<proteinExistence type="inferred from homology"/>
<evidence type="ECO:0000256" key="8">
    <source>
        <dbReference type="ARBA" id="ARBA00025264"/>
    </source>
</evidence>
<dbReference type="PANTHER" id="PTHR12855">
    <property type="entry name" value="DNA METHYLTRANSFERASE 1-ASSOCIATED PROTEIN 1 FAMILY MEMBER"/>
    <property type="match status" value="1"/>
</dbReference>
<evidence type="ECO:0000256" key="9">
    <source>
        <dbReference type="SAM" id="MobiDB-lite"/>
    </source>
</evidence>
<evidence type="ECO:0000256" key="6">
    <source>
        <dbReference type="ARBA" id="ARBA00023163"/>
    </source>
</evidence>
<feature type="region of interest" description="Disordered" evidence="9">
    <location>
        <begin position="425"/>
        <end position="496"/>
    </location>
</feature>
<dbReference type="GO" id="GO:0006281">
    <property type="term" value="P:DNA repair"/>
    <property type="evidence" value="ECO:0007669"/>
    <property type="project" value="InterPro"/>
</dbReference>
<evidence type="ECO:0000256" key="1">
    <source>
        <dbReference type="ARBA" id="ARBA00004123"/>
    </source>
</evidence>
<dbReference type="InterPro" id="IPR009057">
    <property type="entry name" value="Homeodomain-like_sf"/>
</dbReference>
<keyword evidence="4" id="KW-0156">Chromatin regulator</keyword>
<dbReference type="GO" id="GO:0003714">
    <property type="term" value="F:transcription corepressor activity"/>
    <property type="evidence" value="ECO:0007669"/>
    <property type="project" value="TreeGrafter"/>
</dbReference>
<dbReference type="AlphaFoldDB" id="A0A9P7GFB1"/>
<dbReference type="InterPro" id="IPR001005">
    <property type="entry name" value="SANT/Myb"/>
</dbReference>
<organism evidence="11 12">
    <name type="scientific">Asterophora parasitica</name>
    <dbReference type="NCBI Taxonomy" id="117018"/>
    <lineage>
        <taxon>Eukaryota</taxon>
        <taxon>Fungi</taxon>
        <taxon>Dikarya</taxon>
        <taxon>Basidiomycota</taxon>
        <taxon>Agaricomycotina</taxon>
        <taxon>Agaricomycetes</taxon>
        <taxon>Agaricomycetidae</taxon>
        <taxon>Agaricales</taxon>
        <taxon>Tricholomatineae</taxon>
        <taxon>Lyophyllaceae</taxon>
        <taxon>Asterophora</taxon>
    </lineage>
</organism>
<evidence type="ECO:0000259" key="10">
    <source>
        <dbReference type="SMART" id="SM00717"/>
    </source>
</evidence>
<dbReference type="GO" id="GO:0035267">
    <property type="term" value="C:NuA4 histone acetyltransferase complex"/>
    <property type="evidence" value="ECO:0007669"/>
    <property type="project" value="InterPro"/>
</dbReference>
<dbReference type="FunFam" id="1.10.10.60:FF:000087">
    <property type="entry name" value="DNA methyltransferase 1-associated protein 1"/>
    <property type="match status" value="1"/>
</dbReference>
<sequence length="496" mass="55575">MAASAADVRSILSIPAPSLAAGPSQQKKQPTTQTRKPEGISRELYSLIGPSAPSLVTLSKPRLKQKPNLGGGSKVKWECRAFKNPGRQDSLELRHWVRASTAEDAEYPFAKYNVPSNVFTYSQDEYTRFLEDKEWTKEETDYLFSVARDYDVRWFVVHDRYNYIGGVPRSIDDLKDRYYSVCRKLVRNRPWAGDETSKAQTIASYLFDKEREITRKKYIVSLENRTPEQIAEEEALFIEVKRLEQNERRFKKERDELLRTIAGIESGLPDIVEDEGLSNLAIDTKKKKNRGSVMDADSPAIPAMPVSAPIVKRPQTAKNAAFDAANCIVRTDPPTTVPVTKAAHQPAHLRSYKLPVPKAAVQPKITAALAELGISHSRLVMPTRDNIMQLESLLEATTSLVEIKRVVDKVEYDIRVLKTRLGMRESQGVEGRPGEAMDVDEGHEGDVVGEDGRAQSVLSTRSARSRKQTRRSMSISSVDTSGTATTRAGTKRQKRS</sequence>
<keyword evidence="5" id="KW-0805">Transcription regulation</keyword>
<feature type="region of interest" description="Disordered" evidence="9">
    <location>
        <begin position="15"/>
        <end position="41"/>
    </location>
</feature>
<dbReference type="SUPFAM" id="SSF46689">
    <property type="entry name" value="Homeodomain-like"/>
    <property type="match status" value="1"/>
</dbReference>
<dbReference type="Proteomes" id="UP000775547">
    <property type="component" value="Unassembled WGS sequence"/>
</dbReference>
<dbReference type="InterPro" id="IPR027109">
    <property type="entry name" value="Swc4/Dmap1"/>
</dbReference>
<dbReference type="OrthoDB" id="19740at2759"/>
<evidence type="ECO:0000313" key="11">
    <source>
        <dbReference type="EMBL" id="KAG5648906.1"/>
    </source>
</evidence>
<comment type="function">
    <text evidence="8">Component of the SWR1 complex which mediates the ATP-dependent exchange of histone H2A for the H2A variant HZT1 leading to transcriptional regulation of selected genes by chromatin remodeling. Component of the NuA4 histone acetyltransferase complex which is involved in transcriptional activation of selected genes principally by acetylation of nucleosomal histone H4 and H2A. The NuA4 complex is also involved in DNA repair.</text>
</comment>
<evidence type="ECO:0000313" key="12">
    <source>
        <dbReference type="Proteomes" id="UP000775547"/>
    </source>
</evidence>
<evidence type="ECO:0000256" key="5">
    <source>
        <dbReference type="ARBA" id="ARBA00023015"/>
    </source>
</evidence>
<feature type="domain" description="Myb-like" evidence="10">
    <location>
        <begin position="131"/>
        <end position="184"/>
    </location>
</feature>
<reference evidence="11" key="1">
    <citation type="submission" date="2020-07" db="EMBL/GenBank/DDBJ databases">
        <authorList>
            <person name="Nieuwenhuis M."/>
            <person name="Van De Peppel L.J.J."/>
        </authorList>
    </citation>
    <scope>NUCLEOTIDE SEQUENCE</scope>
    <source>
        <strain evidence="11">AP01</strain>
        <tissue evidence="11">Mycelium</tissue>
    </source>
</reference>
<evidence type="ECO:0000256" key="7">
    <source>
        <dbReference type="ARBA" id="ARBA00023242"/>
    </source>
</evidence>
<evidence type="ECO:0000256" key="4">
    <source>
        <dbReference type="ARBA" id="ARBA00022853"/>
    </source>
</evidence>
<feature type="compositionally biased region" description="Basic and acidic residues" evidence="9">
    <location>
        <begin position="432"/>
        <end position="453"/>
    </location>
</feature>
<keyword evidence="6" id="KW-0804">Transcription</keyword>
<comment type="similarity">
    <text evidence="2">Belongs to the SWC4 family.</text>
</comment>
<keyword evidence="12" id="KW-1185">Reference proteome</keyword>
<dbReference type="GO" id="GO:0006338">
    <property type="term" value="P:chromatin remodeling"/>
    <property type="evidence" value="ECO:0007669"/>
    <property type="project" value="InterPro"/>
</dbReference>
<name>A0A9P7GFB1_9AGAR</name>
<dbReference type="Pfam" id="PF16282">
    <property type="entry name" value="SANT_DAMP1_like"/>
    <property type="match status" value="1"/>
</dbReference>
<feature type="compositionally biased region" description="Low complexity" evidence="9">
    <location>
        <begin position="23"/>
        <end position="34"/>
    </location>
</feature>
<keyword evidence="7" id="KW-0539">Nucleus</keyword>
<dbReference type="GO" id="GO:0000812">
    <property type="term" value="C:Swr1 complex"/>
    <property type="evidence" value="ECO:0007669"/>
    <property type="project" value="TreeGrafter"/>
</dbReference>
<dbReference type="Gene3D" id="1.10.10.60">
    <property type="entry name" value="Homeodomain-like"/>
    <property type="match status" value="1"/>
</dbReference>
<reference evidence="11" key="2">
    <citation type="submission" date="2021-10" db="EMBL/GenBank/DDBJ databases">
        <title>Phylogenomics reveals ancestral predisposition of the termite-cultivated fungus Termitomyces towards a domesticated lifestyle.</title>
        <authorList>
            <person name="Auxier B."/>
            <person name="Grum-Grzhimaylo A."/>
            <person name="Cardenas M.E."/>
            <person name="Lodge J.D."/>
            <person name="Laessoe T."/>
            <person name="Pedersen O."/>
            <person name="Smith M.E."/>
            <person name="Kuyper T.W."/>
            <person name="Franco-Molano E.A."/>
            <person name="Baroni T.J."/>
            <person name="Aanen D.K."/>
        </authorList>
    </citation>
    <scope>NUCLEOTIDE SEQUENCE</scope>
    <source>
        <strain evidence="11">AP01</strain>
        <tissue evidence="11">Mycelium</tissue>
    </source>
</reference>
<comment type="subcellular location">
    <subcellularLocation>
        <location evidence="1">Nucleus</location>
    </subcellularLocation>
</comment>
<gene>
    <name evidence="11" type="ORF">DXG03_000255</name>
</gene>
<dbReference type="PANTHER" id="PTHR12855:SF10">
    <property type="entry name" value="DNA METHYLTRANSFERASE 1-ASSOCIATED PROTEIN 1"/>
    <property type="match status" value="1"/>
</dbReference>
<feature type="compositionally biased region" description="Polar residues" evidence="9">
    <location>
        <begin position="471"/>
        <end position="488"/>
    </location>
</feature>
<comment type="caution">
    <text evidence="11">The sequence shown here is derived from an EMBL/GenBank/DDBJ whole genome shotgun (WGS) entry which is preliminary data.</text>
</comment>
<dbReference type="EMBL" id="JABCKV010000001">
    <property type="protein sequence ID" value="KAG5648906.1"/>
    <property type="molecule type" value="Genomic_DNA"/>
</dbReference>
<evidence type="ECO:0000256" key="3">
    <source>
        <dbReference type="ARBA" id="ARBA00019132"/>
    </source>
</evidence>
<protein>
    <recommendedName>
        <fullName evidence="3">SWR1-complex protein 4</fullName>
    </recommendedName>
</protein>
<dbReference type="GO" id="GO:0000122">
    <property type="term" value="P:negative regulation of transcription by RNA polymerase II"/>
    <property type="evidence" value="ECO:0007669"/>
    <property type="project" value="TreeGrafter"/>
</dbReference>
<evidence type="ECO:0000256" key="2">
    <source>
        <dbReference type="ARBA" id="ARBA00006918"/>
    </source>
</evidence>